<organism evidence="2 3">
    <name type="scientific">Saponaria officinalis</name>
    <name type="common">Common soapwort</name>
    <name type="synonym">Lychnis saponaria</name>
    <dbReference type="NCBI Taxonomy" id="3572"/>
    <lineage>
        <taxon>Eukaryota</taxon>
        <taxon>Viridiplantae</taxon>
        <taxon>Streptophyta</taxon>
        <taxon>Embryophyta</taxon>
        <taxon>Tracheophyta</taxon>
        <taxon>Spermatophyta</taxon>
        <taxon>Magnoliopsida</taxon>
        <taxon>eudicotyledons</taxon>
        <taxon>Gunneridae</taxon>
        <taxon>Pentapetalae</taxon>
        <taxon>Caryophyllales</taxon>
        <taxon>Caryophyllaceae</taxon>
        <taxon>Caryophylleae</taxon>
        <taxon>Saponaria</taxon>
    </lineage>
</organism>
<dbReference type="Proteomes" id="UP001443914">
    <property type="component" value="Unassembled WGS sequence"/>
</dbReference>
<dbReference type="PANTHER" id="PTHR31903">
    <property type="entry name" value="F12F1.11-RELATED"/>
    <property type="match status" value="1"/>
</dbReference>
<feature type="compositionally biased region" description="Low complexity" evidence="1">
    <location>
        <begin position="117"/>
        <end position="126"/>
    </location>
</feature>
<feature type="compositionally biased region" description="Basic residues" evidence="1">
    <location>
        <begin position="127"/>
        <end position="140"/>
    </location>
</feature>
<feature type="region of interest" description="Disordered" evidence="1">
    <location>
        <begin position="114"/>
        <end position="189"/>
    </location>
</feature>
<accession>A0AAW1JTC3</accession>
<evidence type="ECO:0000313" key="3">
    <source>
        <dbReference type="Proteomes" id="UP001443914"/>
    </source>
</evidence>
<keyword evidence="3" id="KW-1185">Reference proteome</keyword>
<dbReference type="PANTHER" id="PTHR31903:SF6">
    <property type="entry name" value="F12F1.11-RELATED"/>
    <property type="match status" value="1"/>
</dbReference>
<feature type="region of interest" description="Disordered" evidence="1">
    <location>
        <begin position="1"/>
        <end position="24"/>
    </location>
</feature>
<evidence type="ECO:0000313" key="2">
    <source>
        <dbReference type="EMBL" id="KAK9706348.1"/>
    </source>
</evidence>
<dbReference type="AlphaFoldDB" id="A0AAW1JTC3"/>
<comment type="caution">
    <text evidence="2">The sequence shown here is derived from an EMBL/GenBank/DDBJ whole genome shotgun (WGS) entry which is preliminary data.</text>
</comment>
<dbReference type="EMBL" id="JBDFQZ010000007">
    <property type="protein sequence ID" value="KAK9706348.1"/>
    <property type="molecule type" value="Genomic_DNA"/>
</dbReference>
<reference evidence="2" key="1">
    <citation type="submission" date="2024-03" db="EMBL/GenBank/DDBJ databases">
        <title>WGS assembly of Saponaria officinalis var. Norfolk2.</title>
        <authorList>
            <person name="Jenkins J."/>
            <person name="Shu S."/>
            <person name="Grimwood J."/>
            <person name="Barry K."/>
            <person name="Goodstein D."/>
            <person name="Schmutz J."/>
            <person name="Leebens-Mack J."/>
            <person name="Osbourn A."/>
        </authorList>
    </citation>
    <scope>NUCLEOTIDE SEQUENCE [LARGE SCALE GENOMIC DNA]</scope>
    <source>
        <strain evidence="2">JIC</strain>
    </source>
</reference>
<proteinExistence type="predicted"/>
<evidence type="ECO:0000256" key="1">
    <source>
        <dbReference type="SAM" id="MobiDB-lite"/>
    </source>
</evidence>
<gene>
    <name evidence="2" type="ORF">RND81_07G118000</name>
</gene>
<protein>
    <submittedName>
        <fullName evidence="2">Uncharacterized protein</fullName>
    </submittedName>
</protein>
<feature type="compositionally biased region" description="Low complexity" evidence="1">
    <location>
        <begin position="141"/>
        <end position="152"/>
    </location>
</feature>
<name>A0AAW1JTC3_SAPOF</name>
<sequence length="202" mass="22903">MKKLYRKGSVHPSPSPPPPTSDHHFEPLAFLPAAILALSAALSTDDKQVLAYLLSCSTTIDFDKKQPTKKTHQTSSTCYCFTCYTTYWSRWDSSPNRQLIHEIIDAFEDHLLTQRKNNNNNNNNNNRRYKKKHVAKRNNHHNVNVDDNNYNNSKVDGSVRGKAESGGVDSAEEGRFGDDETEEKQGSSVRKMVSFLWGTVWG</sequence>